<comment type="caution">
    <text evidence="3">The sequence shown here is derived from an EMBL/GenBank/DDBJ whole genome shotgun (WGS) entry which is preliminary data.</text>
</comment>
<dbReference type="PANTHER" id="PTHR24148:SF73">
    <property type="entry name" value="HET DOMAIN PROTEIN (AFU_ORTHOLOGUE AFUA_8G01020)"/>
    <property type="match status" value="1"/>
</dbReference>
<dbReference type="EMBL" id="JAAOAM010000136">
    <property type="protein sequence ID" value="KAF5544727.1"/>
    <property type="molecule type" value="Genomic_DNA"/>
</dbReference>
<dbReference type="Pfam" id="PF06985">
    <property type="entry name" value="HET"/>
    <property type="match status" value="1"/>
</dbReference>
<dbReference type="AlphaFoldDB" id="A0A8H5IXM0"/>
<feature type="compositionally biased region" description="Basic and acidic residues" evidence="1">
    <location>
        <begin position="368"/>
        <end position="379"/>
    </location>
</feature>
<dbReference type="InterPro" id="IPR052895">
    <property type="entry name" value="HetReg/Transcr_Mod"/>
</dbReference>
<dbReference type="PANTHER" id="PTHR24148">
    <property type="entry name" value="ANKYRIN REPEAT DOMAIN-CONTAINING PROTEIN 39 HOMOLOG-RELATED"/>
    <property type="match status" value="1"/>
</dbReference>
<sequence>MSSINHNAGPQTKIQPRMHDDRHPNPRSSFQYPPMDPSRQVRLLAISAASDPISHLACEEDKQKQLSQPIECTFVVVDRGSLPSTCYRALSYAWGSPASTSDMTHILIDGHPFPVSSNVLSFLRRRWALKQYENDFGAPESRQDAETVTRGPFFIDAVCINQLDNAEKAAQVSFMNEIYCCADEVLIFVGDIEAGGCHGWSKKEIEAGLHFFRRKLSRQIQQTISGGPRTGTYQDLPLIENILPPLTERDLFCLAVLCSRAYWKRMWIIQEIFLTPHPATLIFDMFTFDLQTLCTLPLRIFEQEFKLRHPDHDFQRQPFTDTSKLKDAQRNIIDMLSSLGGFTGLSMLDLGRRRRLQPFGESGGLGSRQREDHDNENKKTNRVTDAPHISNARTTESRFRGDLYIPNPAAPLTLGQALRRFASRTTRECSRPEDRLYGLLGLISQKQRSQIEVFYDGMEGNKDYTKNMEKRDMRKKQGAVLFAFEQALRIVLTELRSQFWNFFLSGRDPARACFAACIFLRDWVFQDCLVEGKGVAWRPVLRRVVWELDLERKWHTYRYFDFDGVRQGERKLKTVSNNGRESQPNAAAIEVWFEQMRRETGSALVDVFFDELSDSKKAEACFDDIFGIDGGLMDLFNTYHLPPFSQLRHGGTNADIRDLEGSEAALKGKPQARQVAHSSVSQSKAGPAHNFQEVLPAPHQFSFSSAFSKPSIQRLQALVDLQLWRRLLRRQLHYETIQIVS</sequence>
<feature type="compositionally biased region" description="Polar residues" evidence="1">
    <location>
        <begin position="1"/>
        <end position="14"/>
    </location>
</feature>
<feature type="region of interest" description="Disordered" evidence="1">
    <location>
        <begin position="359"/>
        <end position="390"/>
    </location>
</feature>
<gene>
    <name evidence="3" type="ORF">FMEXI_6366</name>
</gene>
<protein>
    <recommendedName>
        <fullName evidence="2">Heterokaryon incompatibility domain-containing protein</fullName>
    </recommendedName>
</protein>
<evidence type="ECO:0000313" key="3">
    <source>
        <dbReference type="EMBL" id="KAF5544727.1"/>
    </source>
</evidence>
<name>A0A8H5IXM0_9HYPO</name>
<feature type="domain" description="Heterokaryon incompatibility" evidence="2">
    <location>
        <begin position="87"/>
        <end position="271"/>
    </location>
</feature>
<proteinExistence type="predicted"/>
<evidence type="ECO:0000313" key="4">
    <source>
        <dbReference type="Proteomes" id="UP000522262"/>
    </source>
</evidence>
<reference evidence="3 4" key="1">
    <citation type="submission" date="2020-05" db="EMBL/GenBank/DDBJ databases">
        <title>Identification and distribution of gene clusters putatively required for synthesis of sphingolipid metabolism inhibitors in phylogenetically diverse species of the filamentous fungus Fusarium.</title>
        <authorList>
            <person name="Kim H.-S."/>
            <person name="Busman M."/>
            <person name="Brown D.W."/>
            <person name="Divon H."/>
            <person name="Uhlig S."/>
            <person name="Proctor R.H."/>
        </authorList>
    </citation>
    <scope>NUCLEOTIDE SEQUENCE [LARGE SCALE GENOMIC DNA]</scope>
    <source>
        <strain evidence="3 4">NRRL 53147</strain>
    </source>
</reference>
<organism evidence="3 4">
    <name type="scientific">Fusarium mexicanum</name>
    <dbReference type="NCBI Taxonomy" id="751941"/>
    <lineage>
        <taxon>Eukaryota</taxon>
        <taxon>Fungi</taxon>
        <taxon>Dikarya</taxon>
        <taxon>Ascomycota</taxon>
        <taxon>Pezizomycotina</taxon>
        <taxon>Sordariomycetes</taxon>
        <taxon>Hypocreomycetidae</taxon>
        <taxon>Hypocreales</taxon>
        <taxon>Nectriaceae</taxon>
        <taxon>Fusarium</taxon>
        <taxon>Fusarium fujikuroi species complex</taxon>
    </lineage>
</organism>
<feature type="region of interest" description="Disordered" evidence="1">
    <location>
        <begin position="1"/>
        <end position="35"/>
    </location>
</feature>
<evidence type="ECO:0000259" key="2">
    <source>
        <dbReference type="Pfam" id="PF06985"/>
    </source>
</evidence>
<dbReference type="InterPro" id="IPR010730">
    <property type="entry name" value="HET"/>
</dbReference>
<accession>A0A8H5IXM0</accession>
<keyword evidence="4" id="KW-1185">Reference proteome</keyword>
<dbReference type="Proteomes" id="UP000522262">
    <property type="component" value="Unassembled WGS sequence"/>
</dbReference>
<evidence type="ECO:0000256" key="1">
    <source>
        <dbReference type="SAM" id="MobiDB-lite"/>
    </source>
</evidence>